<feature type="region of interest" description="Disordered" evidence="1">
    <location>
        <begin position="53"/>
        <end position="72"/>
    </location>
</feature>
<reference evidence="3" key="2">
    <citation type="submission" date="2023-11" db="UniProtKB">
        <authorList>
            <consortium name="WormBaseParasite"/>
        </authorList>
    </citation>
    <scope>IDENTIFICATION</scope>
</reference>
<keyword evidence="2" id="KW-1185">Reference proteome</keyword>
<evidence type="ECO:0000313" key="3">
    <source>
        <dbReference type="WBParaSite" id="TREG1_110870.1"/>
    </source>
</evidence>
<sequence>MVTSSGIHDNAHFVLFGTCHLWMYLHFILDCTASHHPRVIDFNLHDQTSLKHLHKGPTCHPETEHLGSNQSTGKSNKIELNHYYLLKLHNKMNNYSQSMGDKHWRRISSQLGLIIS</sequence>
<dbReference type="AlphaFoldDB" id="A0AA85IWX3"/>
<dbReference type="Proteomes" id="UP000050795">
    <property type="component" value="Unassembled WGS sequence"/>
</dbReference>
<evidence type="ECO:0000256" key="1">
    <source>
        <dbReference type="SAM" id="MobiDB-lite"/>
    </source>
</evidence>
<reference evidence="2" key="1">
    <citation type="submission" date="2022-06" db="EMBL/GenBank/DDBJ databases">
        <authorList>
            <person name="Berger JAMES D."/>
            <person name="Berger JAMES D."/>
        </authorList>
    </citation>
    <scope>NUCLEOTIDE SEQUENCE [LARGE SCALE GENOMIC DNA]</scope>
</reference>
<organism evidence="2 3">
    <name type="scientific">Trichobilharzia regenti</name>
    <name type="common">Nasal bird schistosome</name>
    <dbReference type="NCBI Taxonomy" id="157069"/>
    <lineage>
        <taxon>Eukaryota</taxon>
        <taxon>Metazoa</taxon>
        <taxon>Spiralia</taxon>
        <taxon>Lophotrochozoa</taxon>
        <taxon>Platyhelminthes</taxon>
        <taxon>Trematoda</taxon>
        <taxon>Digenea</taxon>
        <taxon>Strigeidida</taxon>
        <taxon>Schistosomatoidea</taxon>
        <taxon>Schistosomatidae</taxon>
        <taxon>Trichobilharzia</taxon>
    </lineage>
</organism>
<protein>
    <submittedName>
        <fullName evidence="3">Uncharacterized protein</fullName>
    </submittedName>
</protein>
<accession>A0AA85IWX3</accession>
<dbReference type="WBParaSite" id="TREG1_110870.1">
    <property type="protein sequence ID" value="TREG1_110870.1"/>
    <property type="gene ID" value="TREG1_110870"/>
</dbReference>
<name>A0AA85IWX3_TRIRE</name>
<evidence type="ECO:0000313" key="2">
    <source>
        <dbReference type="Proteomes" id="UP000050795"/>
    </source>
</evidence>
<proteinExistence type="predicted"/>